<dbReference type="PROSITE" id="PS51257">
    <property type="entry name" value="PROKAR_LIPOPROTEIN"/>
    <property type="match status" value="1"/>
</dbReference>
<accession>A0ABU3GTX8</accession>
<dbReference type="SUPFAM" id="SSF48208">
    <property type="entry name" value="Six-hairpin glycosidases"/>
    <property type="match status" value="1"/>
</dbReference>
<feature type="domain" description="Non-reducing end beta-L-arabinofuranosidase-like GH127 catalytic" evidence="2">
    <location>
        <begin position="36"/>
        <end position="416"/>
    </location>
</feature>
<proteinExistence type="predicted"/>
<feature type="domain" description="Glycoside hydrolase GH146 substrate-binding" evidence="4">
    <location>
        <begin position="655"/>
        <end position="786"/>
    </location>
</feature>
<sequence>MFTKNWICALSFVACHAPGFAQVKSTAVLESFPLSSVRLLSSPFKEAQQTDMKYMLSLNPDRLLAPYLREAGLKPKAESYGNWENTGLDGHIGGHYVSALSLMYASTGNAEVKQRLDYMIAELKRCQDANGNGYVGGIPGGKAMWADIEKGKIDASTFGMNGKWVPLYNIHKLFAGLYDAYAVAGNADAKTMLIKLTDWFEGITHNLTNEQAQQMMRSEHGGLNEVFANVYSITGNQKYLDLARKFSHQAILNPLLQDQDKLTGIHANTQIPKVIGFERIAQLSNDTQWDNAANYFWNNVVSKRTIAFGGNSVREHFNATDNFMPMLESREGPETCNSYNMLKLSKELFLNHAEGKYIDYYERTLYNHILSSQRPEGGFVYFTPIRPGHYRAYSQPQEGFWCCVGSGLENHGKYGELIYAHNNNDLFVNLFIASSLNWKQKQLTLTQETAFPYTETSKLTLKLAKASNFALHFRYPAWVEKGKMRITVNGKPQIIKTDAEGYAGIERTWKTGDAVTVTLPMHTSAEFLPDGSNWVAFLHGPIVLAADLGKKDLIGQTADGSRMGHIAAGPLMPLDEAPMVVAANKDLQNEIEPGKAPMNYSAAKLIYRDKYKYLKLVPFYTLQDTRYIMYWPYTSTEKLPAVLATLKEKEAAKQALDAQTIDLVNTGEQQPENDHNFKGENTDNGLFAERHFRNAKGWFSYVLKNPSAPATKLRLTYHGRERNREFSVLVNGVLLSHVKLDGSGGDKFVDAEYPLPADAAKAASLEVKFVASQGSAVGNVFEVRLMR</sequence>
<dbReference type="InterPro" id="IPR032275">
    <property type="entry name" value="DUF4986"/>
</dbReference>
<keyword evidence="1" id="KW-0732">Signal</keyword>
<dbReference type="Pfam" id="PF20736">
    <property type="entry name" value="Glyco_hydro127M"/>
    <property type="match status" value="1"/>
</dbReference>
<dbReference type="Pfam" id="PF16375">
    <property type="entry name" value="DUF4986"/>
    <property type="match status" value="1"/>
</dbReference>
<feature type="chain" id="PRO_5045961064" evidence="1">
    <location>
        <begin position="22"/>
        <end position="787"/>
    </location>
</feature>
<reference evidence="7" key="1">
    <citation type="submission" date="2023-07" db="EMBL/GenBank/DDBJ databases">
        <title>Functional and genomic diversity of the sorghum phyllosphere microbiome.</title>
        <authorList>
            <person name="Shade A."/>
        </authorList>
    </citation>
    <scope>NUCLEOTIDE SEQUENCE [LARGE SCALE GENOMIC DNA]</scope>
    <source>
        <strain evidence="7">SORGH_AS_0422</strain>
    </source>
</reference>
<dbReference type="Pfam" id="PF07944">
    <property type="entry name" value="Beta-AFase-like_GH127_cat"/>
    <property type="match status" value="1"/>
</dbReference>
<comment type="caution">
    <text evidence="6">The sequence shown here is derived from an EMBL/GenBank/DDBJ whole genome shotgun (WGS) entry which is preliminary data.</text>
</comment>
<dbReference type="InterPro" id="IPR012878">
    <property type="entry name" value="Beta-AFase-like_GH127_cat"/>
</dbReference>
<dbReference type="RefSeq" id="WP_311948246.1">
    <property type="nucleotide sequence ID" value="NZ_JAVLVU010000001.1"/>
</dbReference>
<keyword evidence="7" id="KW-1185">Reference proteome</keyword>
<evidence type="ECO:0000313" key="7">
    <source>
        <dbReference type="Proteomes" id="UP001258315"/>
    </source>
</evidence>
<organism evidence="6 7">
    <name type="scientific">Mucilaginibacter terrae</name>
    <dbReference type="NCBI Taxonomy" id="1955052"/>
    <lineage>
        <taxon>Bacteria</taxon>
        <taxon>Pseudomonadati</taxon>
        <taxon>Bacteroidota</taxon>
        <taxon>Sphingobacteriia</taxon>
        <taxon>Sphingobacteriales</taxon>
        <taxon>Sphingobacteriaceae</taxon>
        <taxon>Mucilaginibacter</taxon>
    </lineage>
</organism>
<dbReference type="Pfam" id="PF20620">
    <property type="entry name" value="DUF6805"/>
    <property type="match status" value="1"/>
</dbReference>
<gene>
    <name evidence="6" type="ORF">QE417_001167</name>
</gene>
<feature type="domain" description="Non-reducing end beta-L-arabinofuranosidase-like GH127 middle" evidence="5">
    <location>
        <begin position="426"/>
        <end position="521"/>
    </location>
</feature>
<dbReference type="InterPro" id="IPR049046">
    <property type="entry name" value="Beta-AFase-like_GH127_middle"/>
</dbReference>
<evidence type="ECO:0000259" key="4">
    <source>
        <dbReference type="Pfam" id="PF20620"/>
    </source>
</evidence>
<dbReference type="PANTHER" id="PTHR31151:SF0">
    <property type="entry name" value="PROLINE-TRNA LIGASE (DUF1680)"/>
    <property type="match status" value="1"/>
</dbReference>
<evidence type="ECO:0000259" key="2">
    <source>
        <dbReference type="Pfam" id="PF07944"/>
    </source>
</evidence>
<evidence type="ECO:0000256" key="1">
    <source>
        <dbReference type="SAM" id="SignalP"/>
    </source>
</evidence>
<feature type="domain" description="DUF4986" evidence="3">
    <location>
        <begin position="549"/>
        <end position="631"/>
    </location>
</feature>
<evidence type="ECO:0000259" key="3">
    <source>
        <dbReference type="Pfam" id="PF16375"/>
    </source>
</evidence>
<name>A0ABU3GTX8_9SPHI</name>
<evidence type="ECO:0000259" key="5">
    <source>
        <dbReference type="Pfam" id="PF20736"/>
    </source>
</evidence>
<dbReference type="PANTHER" id="PTHR31151">
    <property type="entry name" value="PROLINE-TRNA LIGASE (DUF1680)"/>
    <property type="match status" value="1"/>
</dbReference>
<protein>
    <submittedName>
        <fullName evidence="6">DUF1680 family protein</fullName>
    </submittedName>
</protein>
<feature type="signal peptide" evidence="1">
    <location>
        <begin position="1"/>
        <end position="21"/>
    </location>
</feature>
<evidence type="ECO:0000313" key="6">
    <source>
        <dbReference type="EMBL" id="MDT3402095.1"/>
    </source>
</evidence>
<dbReference type="Proteomes" id="UP001258315">
    <property type="component" value="Unassembled WGS sequence"/>
</dbReference>
<dbReference type="InterPro" id="IPR046544">
    <property type="entry name" value="GH146_SB_dom"/>
</dbReference>
<dbReference type="InterPro" id="IPR008928">
    <property type="entry name" value="6-hairpin_glycosidase_sf"/>
</dbReference>
<dbReference type="EMBL" id="JAVLVU010000001">
    <property type="protein sequence ID" value="MDT3402095.1"/>
    <property type="molecule type" value="Genomic_DNA"/>
</dbReference>